<evidence type="ECO:0000313" key="3">
    <source>
        <dbReference type="Proteomes" id="UP000633365"/>
    </source>
</evidence>
<dbReference type="AlphaFoldDB" id="A0A935C4F8"/>
<name>A0A935C4F8_9FIRM</name>
<proteinExistence type="predicted"/>
<keyword evidence="3" id="KW-1185">Reference proteome</keyword>
<organism evidence="2 3">
    <name type="scientific">Ruminococcus difficilis</name>
    <dbReference type="NCBI Taxonomy" id="2763069"/>
    <lineage>
        <taxon>Bacteria</taxon>
        <taxon>Bacillati</taxon>
        <taxon>Bacillota</taxon>
        <taxon>Clostridia</taxon>
        <taxon>Eubacteriales</taxon>
        <taxon>Oscillospiraceae</taxon>
        <taxon>Ruminococcus</taxon>
    </lineage>
</organism>
<sequence>MTKSLKALCVLFFALIMLPGCAGAKHAQLVTDFTADFNADYRGQKLSGSLTYNRQGRMNLHLSSPETLNGLSVGYSDGELHLSKDGLQCTADEAYLPSPSLPAELKNVLDAICREQENGRLSLSDGKAEIGSWELVSDEKGYLVSLENSSGKIEFEDAAAL</sequence>
<dbReference type="Proteomes" id="UP000633365">
    <property type="component" value="Unassembled WGS sequence"/>
</dbReference>
<evidence type="ECO:0000313" key="2">
    <source>
        <dbReference type="EMBL" id="MBK6090226.1"/>
    </source>
</evidence>
<gene>
    <name evidence="2" type="ORF">JKK62_16515</name>
</gene>
<dbReference type="EMBL" id="JAEQMG010000188">
    <property type="protein sequence ID" value="MBK6090226.1"/>
    <property type="molecule type" value="Genomic_DNA"/>
</dbReference>
<protein>
    <submittedName>
        <fullName evidence="2">Uncharacterized protein</fullName>
    </submittedName>
</protein>
<keyword evidence="1" id="KW-0732">Signal</keyword>
<comment type="caution">
    <text evidence="2">The sequence shown here is derived from an EMBL/GenBank/DDBJ whole genome shotgun (WGS) entry which is preliminary data.</text>
</comment>
<feature type="signal peptide" evidence="1">
    <location>
        <begin position="1"/>
        <end position="22"/>
    </location>
</feature>
<accession>A0A935C4F8</accession>
<feature type="chain" id="PRO_5038537496" evidence="1">
    <location>
        <begin position="23"/>
        <end position="161"/>
    </location>
</feature>
<dbReference type="RefSeq" id="WP_201428897.1">
    <property type="nucleotide sequence ID" value="NZ_JAEQMG010000188.1"/>
</dbReference>
<reference evidence="2" key="1">
    <citation type="submission" date="2021-01" db="EMBL/GenBank/DDBJ databases">
        <title>Genome public.</title>
        <authorList>
            <person name="Liu C."/>
            <person name="Sun Q."/>
        </authorList>
    </citation>
    <scope>NUCLEOTIDE SEQUENCE</scope>
    <source>
        <strain evidence="2">M6</strain>
    </source>
</reference>
<evidence type="ECO:0000256" key="1">
    <source>
        <dbReference type="SAM" id="SignalP"/>
    </source>
</evidence>